<reference evidence="3 4" key="1">
    <citation type="journal article" date="2023" name="Microbiol. Spectr.">
        <title>Synergy between Genome Mining, Metabolomics, and Bioinformatics Uncovers Antibacterial Chlorinated Carbazole Alkaloids and Their Biosynthetic Gene Cluster from Streptomyces tubbatahanensis sp. nov., a Novel Actinomycete Isolated from Sulu Sea, Philippines.</title>
        <authorList>
            <person name="Tenebro C.P."/>
            <person name="Trono D.J.V.L."/>
            <person name="Balida L.A.P."/>
            <person name="Bayog L.K.A."/>
            <person name="Bruna J.R."/>
            <person name="Sabido E.M."/>
            <person name="Caspe D.P.C."/>
            <person name="de Los Santos E.L.C."/>
            <person name="Saludes J.P."/>
            <person name="Dalisay D.S."/>
        </authorList>
    </citation>
    <scope>NUCLEOTIDE SEQUENCE [LARGE SCALE GENOMIC DNA]</scope>
    <source>
        <strain evidence="3 4">DSD3025</strain>
    </source>
</reference>
<protein>
    <submittedName>
        <fullName evidence="3">Uncharacterized protein</fullName>
    </submittedName>
</protein>
<keyword evidence="4" id="KW-1185">Reference proteome</keyword>
<name>A0ABY3XN00_9ACTN</name>
<organism evidence="3 4">
    <name type="scientific">Streptomyces tubbatahanensis</name>
    <dbReference type="NCBI Taxonomy" id="2923272"/>
    <lineage>
        <taxon>Bacteria</taxon>
        <taxon>Bacillati</taxon>
        <taxon>Actinomycetota</taxon>
        <taxon>Actinomycetes</taxon>
        <taxon>Kitasatosporales</taxon>
        <taxon>Streptomycetaceae</taxon>
        <taxon>Streptomyces</taxon>
    </lineage>
</organism>
<feature type="transmembrane region" description="Helical" evidence="2">
    <location>
        <begin position="115"/>
        <end position="135"/>
    </location>
</feature>
<accession>A0ABY3XN00</accession>
<feature type="region of interest" description="Disordered" evidence="1">
    <location>
        <begin position="281"/>
        <end position="301"/>
    </location>
</feature>
<evidence type="ECO:0000313" key="3">
    <source>
        <dbReference type="EMBL" id="UNS95818.1"/>
    </source>
</evidence>
<feature type="region of interest" description="Disordered" evidence="1">
    <location>
        <begin position="583"/>
        <end position="604"/>
    </location>
</feature>
<feature type="transmembrane region" description="Helical" evidence="2">
    <location>
        <begin position="185"/>
        <end position="203"/>
    </location>
</feature>
<dbReference type="RefSeq" id="WP_242749717.1">
    <property type="nucleotide sequence ID" value="NZ_CP093846.1"/>
</dbReference>
<feature type="transmembrane region" description="Helical" evidence="2">
    <location>
        <begin position="155"/>
        <end position="179"/>
    </location>
</feature>
<keyword evidence="2" id="KW-0812">Transmembrane</keyword>
<keyword evidence="2" id="KW-0472">Membrane</keyword>
<dbReference type="EMBL" id="CP093846">
    <property type="protein sequence ID" value="UNS95818.1"/>
    <property type="molecule type" value="Genomic_DNA"/>
</dbReference>
<gene>
    <name evidence="3" type="ORF">MMF93_04405</name>
</gene>
<evidence type="ECO:0000256" key="1">
    <source>
        <dbReference type="SAM" id="MobiDB-lite"/>
    </source>
</evidence>
<dbReference type="Proteomes" id="UP001202244">
    <property type="component" value="Chromosome"/>
</dbReference>
<evidence type="ECO:0000313" key="4">
    <source>
        <dbReference type="Proteomes" id="UP001202244"/>
    </source>
</evidence>
<keyword evidence="2" id="KW-1133">Transmembrane helix</keyword>
<proteinExistence type="predicted"/>
<sequence>MDTSPPRHTRSEATRLLCAGSYLSPDFRRQVVDELVAHEERTVAPSLGVDVLPVLGHALRARRLEAVAAVALLTAWAVFLTADREPLLSVPDTFRAFPPFGLLATVNEHSPWACWYAVVCLGMLLARYVSGLPLASYMGAPLLSGFRKLGLMRRVFGIALTLLSWVHGAVYWFFALILWRGGPVAVVFPLLIACVVWAHRVRVTRILRSELSRETFAHRHEARREVQLPDTARYRRLRRFILREQHASGSVYNPQLPFVGAGTPHQPWSLALELQHTGKHGVAGEGGRALPPQSTGTDPALTPRHVIDLITPRLESLRAAAARTGRDRLKDLEVQEFVYLPAGVPRSSDVVFRPEQLQQHLGDAVNEGAEARRHFLRIRVGAWDEQIVVTVFVRVHTQGGMLILEVAPHVLGPIREDFAEVDAVAARSGAVRDVPRTALRALTLGPSTSMAARDWPSELVRSVFAAPSVAPATGISALWTLLMVLRTWLLEPEHATPGAPVKSVREMGSAAVSSLFQEMDVSRYVKTVQDRIASGVRDALEQRGYRTDRFEQQIVNVGEGGLFIGEMNGGTALGQVTGGAVATGERGRARSTAAQAAKDGRVEK</sequence>
<evidence type="ECO:0000256" key="2">
    <source>
        <dbReference type="SAM" id="Phobius"/>
    </source>
</evidence>